<feature type="transmembrane region" description="Helical" evidence="1">
    <location>
        <begin position="7"/>
        <end position="28"/>
    </location>
</feature>
<keyword evidence="3" id="KW-1185">Reference proteome</keyword>
<keyword evidence="1" id="KW-1133">Transmembrane helix</keyword>
<reference evidence="2 3" key="1">
    <citation type="submission" date="2017-03" db="EMBL/GenBank/DDBJ databases">
        <authorList>
            <person name="Afonso C.L."/>
            <person name="Miller P.J."/>
            <person name="Scott M.A."/>
            <person name="Spackman E."/>
            <person name="Goraichik I."/>
            <person name="Dimitrov K.M."/>
            <person name="Suarez D.L."/>
            <person name="Swayne D.E."/>
        </authorList>
    </citation>
    <scope>NUCLEOTIDE SEQUENCE [LARGE SCALE GENOMIC DNA]</scope>
    <source>
        <strain evidence="2 3">CECT 7450</strain>
    </source>
</reference>
<dbReference type="AlphaFoldDB" id="A0A1X6YPP7"/>
<organism evidence="2 3">
    <name type="scientific">Roseovarius albus</name>
    <dbReference type="NCBI Taxonomy" id="1247867"/>
    <lineage>
        <taxon>Bacteria</taxon>
        <taxon>Pseudomonadati</taxon>
        <taxon>Pseudomonadota</taxon>
        <taxon>Alphaproteobacteria</taxon>
        <taxon>Rhodobacterales</taxon>
        <taxon>Roseobacteraceae</taxon>
        <taxon>Roseovarius</taxon>
    </lineage>
</organism>
<gene>
    <name evidence="2" type="ORF">ROA7450_01130</name>
</gene>
<dbReference type="OrthoDB" id="7872860at2"/>
<dbReference type="Proteomes" id="UP000193061">
    <property type="component" value="Unassembled WGS sequence"/>
</dbReference>
<dbReference type="EMBL" id="FWFX01000003">
    <property type="protein sequence ID" value="SLN27765.1"/>
    <property type="molecule type" value="Genomic_DNA"/>
</dbReference>
<protein>
    <submittedName>
        <fullName evidence="2">Uncharacterized protein</fullName>
    </submittedName>
</protein>
<dbReference type="RefSeq" id="WP_085804699.1">
    <property type="nucleotide sequence ID" value="NZ_FWFX01000003.1"/>
</dbReference>
<accession>A0A1X6YPP7</accession>
<name>A0A1X6YPP7_9RHOB</name>
<sequence>MIRVGSIIAWLLLAFGTLKIAMGFYVAIKFSGEENAFYAQRYLAAPNSGEAINEGMIVFVVGLVIGLLVKMAKNKQAT</sequence>
<evidence type="ECO:0000313" key="2">
    <source>
        <dbReference type="EMBL" id="SLN27765.1"/>
    </source>
</evidence>
<keyword evidence="1" id="KW-0472">Membrane</keyword>
<keyword evidence="1" id="KW-0812">Transmembrane</keyword>
<feature type="transmembrane region" description="Helical" evidence="1">
    <location>
        <begin position="51"/>
        <end position="69"/>
    </location>
</feature>
<evidence type="ECO:0000313" key="3">
    <source>
        <dbReference type="Proteomes" id="UP000193061"/>
    </source>
</evidence>
<evidence type="ECO:0000256" key="1">
    <source>
        <dbReference type="SAM" id="Phobius"/>
    </source>
</evidence>
<proteinExistence type="predicted"/>